<protein>
    <submittedName>
        <fullName evidence="2">Uncharacterized protein</fullName>
    </submittedName>
</protein>
<dbReference type="Proteomes" id="UP000460561">
    <property type="component" value="Unassembled WGS sequence"/>
</dbReference>
<gene>
    <name evidence="2" type="ORF">GRI39_01985</name>
</gene>
<comment type="caution">
    <text evidence="2">The sequence shown here is derived from an EMBL/GenBank/DDBJ whole genome shotgun (WGS) entry which is preliminary data.</text>
</comment>
<evidence type="ECO:0000313" key="2">
    <source>
        <dbReference type="EMBL" id="MXP24816.1"/>
    </source>
</evidence>
<dbReference type="OrthoDB" id="7875791at2"/>
<feature type="compositionally biased region" description="Basic and acidic residues" evidence="1">
    <location>
        <begin position="72"/>
        <end position="87"/>
    </location>
</feature>
<keyword evidence="3" id="KW-1185">Reference proteome</keyword>
<accession>A0A845A8C8</accession>
<dbReference type="EMBL" id="WTYQ01000001">
    <property type="protein sequence ID" value="MXP24816.1"/>
    <property type="molecule type" value="Genomic_DNA"/>
</dbReference>
<feature type="region of interest" description="Disordered" evidence="1">
    <location>
        <begin position="175"/>
        <end position="200"/>
    </location>
</feature>
<proteinExistence type="predicted"/>
<feature type="compositionally biased region" description="Low complexity" evidence="1">
    <location>
        <begin position="188"/>
        <end position="200"/>
    </location>
</feature>
<organism evidence="2 3">
    <name type="scientific">Altericroceibacterium indicum</name>
    <dbReference type="NCBI Taxonomy" id="374177"/>
    <lineage>
        <taxon>Bacteria</taxon>
        <taxon>Pseudomonadati</taxon>
        <taxon>Pseudomonadota</taxon>
        <taxon>Alphaproteobacteria</taxon>
        <taxon>Sphingomonadales</taxon>
        <taxon>Erythrobacteraceae</taxon>
        <taxon>Altericroceibacterium</taxon>
    </lineage>
</organism>
<dbReference type="AlphaFoldDB" id="A0A845A8C8"/>
<name>A0A845A8C8_9SPHN</name>
<sequence>METRRVRALRAKTEFVPGFGQVHFNPDSKNEAVRLPRVPVSAIPRMVELGYVSDDIDGQAANAPAPSSPPDRASEAKGEGETGKAEDVSGEAEDISALRAQYKEVTGSRPFNGWDTEELLKRISEAKGEGETGKAEDVSGEAEDISALRAQYKEVTGSRPFNGWDTEELLKRISEAKGENADDDDGVADAAIDDQAPTSV</sequence>
<dbReference type="RefSeq" id="WP_160738011.1">
    <property type="nucleotide sequence ID" value="NZ_WTYQ01000001.1"/>
</dbReference>
<feature type="region of interest" description="Disordered" evidence="1">
    <location>
        <begin position="54"/>
        <end position="101"/>
    </location>
</feature>
<evidence type="ECO:0000313" key="3">
    <source>
        <dbReference type="Proteomes" id="UP000460561"/>
    </source>
</evidence>
<evidence type="ECO:0000256" key="1">
    <source>
        <dbReference type="SAM" id="MobiDB-lite"/>
    </source>
</evidence>
<reference evidence="2 3" key="1">
    <citation type="submission" date="2019-12" db="EMBL/GenBank/DDBJ databases">
        <title>Genomic-based taxomic classification of the family Erythrobacteraceae.</title>
        <authorList>
            <person name="Xu L."/>
        </authorList>
    </citation>
    <scope>NUCLEOTIDE SEQUENCE [LARGE SCALE GENOMIC DNA]</scope>
    <source>
        <strain evidence="2 3">DSM 18604</strain>
    </source>
</reference>